<dbReference type="RefSeq" id="WP_261496266.1">
    <property type="nucleotide sequence ID" value="NZ_JAOCQF010000002.1"/>
</dbReference>
<dbReference type="InterPro" id="IPR027417">
    <property type="entry name" value="P-loop_NTPase"/>
</dbReference>
<dbReference type="SUPFAM" id="SSF52540">
    <property type="entry name" value="P-loop containing nucleoside triphosphate hydrolases"/>
    <property type="match status" value="1"/>
</dbReference>
<dbReference type="PANTHER" id="PTHR30050:SF5">
    <property type="entry name" value="DNAA REGULATORY INACTIVATOR HDA"/>
    <property type="match status" value="1"/>
</dbReference>
<evidence type="ECO:0000313" key="2">
    <source>
        <dbReference type="Proteomes" id="UP001205601"/>
    </source>
</evidence>
<accession>A0ABT2NND5</accession>
<dbReference type="Gene3D" id="3.40.50.300">
    <property type="entry name" value="P-loop containing nucleotide triphosphate hydrolases"/>
    <property type="match status" value="1"/>
</dbReference>
<name>A0ABT2NND5_9RHOB</name>
<dbReference type="Gene3D" id="1.10.8.60">
    <property type="match status" value="1"/>
</dbReference>
<evidence type="ECO:0000313" key="1">
    <source>
        <dbReference type="EMBL" id="MCT8330399.1"/>
    </source>
</evidence>
<gene>
    <name evidence="1" type="ORF">N5I32_12800</name>
</gene>
<proteinExistence type="predicted"/>
<sequence>MARQLILDLPVRPALGRDDFFVSPANALALSVIDAPRDWPQGKLLLVGPEGAGKTHLTQVFAHDHGAAVVPAAALDPARVAELAEAGTVAVEDADRIAGDAAAETALFHLHNLVLSEGGRLLLTARTAPQRWPLSLPDLASRMQATQIALLDPPDDALLAAVLVKQFADRQLLVPATLVPWLVARMERSLAAARDLVAALDAQALAQGRPIGQKLAAEVLDRLRPSGQ</sequence>
<dbReference type="PANTHER" id="PTHR30050">
    <property type="entry name" value="CHROMOSOMAL REPLICATION INITIATOR PROTEIN DNAA"/>
    <property type="match status" value="1"/>
</dbReference>
<dbReference type="Proteomes" id="UP001205601">
    <property type="component" value="Unassembled WGS sequence"/>
</dbReference>
<comment type="caution">
    <text evidence="1">The sequence shown here is derived from an EMBL/GenBank/DDBJ whole genome shotgun (WGS) entry which is preliminary data.</text>
</comment>
<reference evidence="2" key="1">
    <citation type="submission" date="2023-07" db="EMBL/GenBank/DDBJ databases">
        <title>Defluviimonas sediminis sp. nov., isolated from mangrove sediment.</title>
        <authorList>
            <person name="Liu L."/>
            <person name="Li J."/>
            <person name="Huang Y."/>
            <person name="Pan J."/>
            <person name="Li M."/>
        </authorList>
    </citation>
    <scope>NUCLEOTIDE SEQUENCE [LARGE SCALE GENOMIC DNA]</scope>
    <source>
        <strain evidence="2">FT324</strain>
    </source>
</reference>
<keyword evidence="2" id="KW-1185">Reference proteome</keyword>
<organism evidence="1 2">
    <name type="scientific">Albidovulum sediminis</name>
    <dbReference type="NCBI Taxonomy" id="3066345"/>
    <lineage>
        <taxon>Bacteria</taxon>
        <taxon>Pseudomonadati</taxon>
        <taxon>Pseudomonadota</taxon>
        <taxon>Alphaproteobacteria</taxon>
        <taxon>Rhodobacterales</taxon>
        <taxon>Paracoccaceae</taxon>
        <taxon>Albidovulum</taxon>
    </lineage>
</organism>
<protein>
    <submittedName>
        <fullName evidence="1">DnaA/Hda family protein</fullName>
    </submittedName>
</protein>
<dbReference type="EMBL" id="JAOCQF010000002">
    <property type="protein sequence ID" value="MCT8330399.1"/>
    <property type="molecule type" value="Genomic_DNA"/>
</dbReference>